<evidence type="ECO:0000256" key="2">
    <source>
        <dbReference type="ARBA" id="ARBA00023125"/>
    </source>
</evidence>
<protein>
    <submittedName>
        <fullName evidence="6">TetR AcrR family transcriptional regulator</fullName>
    </submittedName>
</protein>
<proteinExistence type="predicted"/>
<dbReference type="InterPro" id="IPR050109">
    <property type="entry name" value="HTH-type_TetR-like_transc_reg"/>
</dbReference>
<name>A0A0R1ZVC8_9LACO</name>
<keyword evidence="7" id="KW-1185">Reference proteome</keyword>
<dbReference type="Pfam" id="PF00440">
    <property type="entry name" value="TetR_N"/>
    <property type="match status" value="1"/>
</dbReference>
<dbReference type="RefSeq" id="WP_056975977.1">
    <property type="nucleotide sequence ID" value="NZ_AYYO01000039.1"/>
</dbReference>
<dbReference type="InterPro" id="IPR001647">
    <property type="entry name" value="HTH_TetR"/>
</dbReference>
<dbReference type="Gene3D" id="1.10.357.10">
    <property type="entry name" value="Tetracycline Repressor, domain 2"/>
    <property type="match status" value="1"/>
</dbReference>
<evidence type="ECO:0000256" key="3">
    <source>
        <dbReference type="ARBA" id="ARBA00023163"/>
    </source>
</evidence>
<sequence>MPKSTFFRLPEEKRNRLLNAARTEFGRAPFAKASVSNIIELAGIPRGSFYQYFEDKQDIFFYMLEIEGGTMVGRLQQELIDHDGDVFATFHAFFDWLLQAMSENEHRDLFRNIITEMDFRTAAHTSLGADNKKNLHMRDFLATHVDFAKLNLERKSDLGVLMHIAFGNFMQTITHYYNAIGTEREFTTDDVKRRVHLALDWLENGVARTTASKQ</sequence>
<dbReference type="PROSITE" id="PS50977">
    <property type="entry name" value="HTH_TETR_2"/>
    <property type="match status" value="1"/>
</dbReference>
<dbReference type="Proteomes" id="UP000051679">
    <property type="component" value="Unassembled WGS sequence"/>
</dbReference>
<evidence type="ECO:0000313" key="7">
    <source>
        <dbReference type="Proteomes" id="UP000051679"/>
    </source>
</evidence>
<dbReference type="PATRIC" id="fig|1291052.5.peg.1889"/>
<feature type="DNA-binding region" description="H-T-H motif" evidence="4">
    <location>
        <begin position="34"/>
        <end position="53"/>
    </location>
</feature>
<dbReference type="InterPro" id="IPR009057">
    <property type="entry name" value="Homeodomain-like_sf"/>
</dbReference>
<accession>A0A0R1ZVC8</accession>
<feature type="domain" description="HTH tetR-type" evidence="5">
    <location>
        <begin position="11"/>
        <end position="71"/>
    </location>
</feature>
<dbReference type="OrthoDB" id="9812484at2"/>
<dbReference type="GO" id="GO:0003700">
    <property type="term" value="F:DNA-binding transcription factor activity"/>
    <property type="evidence" value="ECO:0007669"/>
    <property type="project" value="TreeGrafter"/>
</dbReference>
<evidence type="ECO:0000256" key="4">
    <source>
        <dbReference type="PROSITE-ProRule" id="PRU00335"/>
    </source>
</evidence>
<evidence type="ECO:0000313" key="6">
    <source>
        <dbReference type="EMBL" id="KRM54963.1"/>
    </source>
</evidence>
<dbReference type="PANTHER" id="PTHR30055">
    <property type="entry name" value="HTH-TYPE TRANSCRIPTIONAL REGULATOR RUTR"/>
    <property type="match status" value="1"/>
</dbReference>
<dbReference type="STRING" id="1291052.FC18_GL001829"/>
<dbReference type="SUPFAM" id="SSF46689">
    <property type="entry name" value="Homeodomain-like"/>
    <property type="match status" value="1"/>
</dbReference>
<dbReference type="EMBL" id="AYYO01000039">
    <property type="protein sequence ID" value="KRM54963.1"/>
    <property type="molecule type" value="Genomic_DNA"/>
</dbReference>
<keyword evidence="2 4" id="KW-0238">DNA-binding</keyword>
<dbReference type="PANTHER" id="PTHR30055:SF234">
    <property type="entry name" value="HTH-TYPE TRANSCRIPTIONAL REGULATOR BETI"/>
    <property type="match status" value="1"/>
</dbReference>
<evidence type="ECO:0000256" key="1">
    <source>
        <dbReference type="ARBA" id="ARBA00023015"/>
    </source>
</evidence>
<dbReference type="AlphaFoldDB" id="A0A0R1ZVC8"/>
<gene>
    <name evidence="6" type="ORF">FC18_GL001829</name>
</gene>
<evidence type="ECO:0000259" key="5">
    <source>
        <dbReference type="PROSITE" id="PS50977"/>
    </source>
</evidence>
<dbReference type="Pfam" id="PF17924">
    <property type="entry name" value="TetR_C_19"/>
    <property type="match status" value="1"/>
</dbReference>
<reference evidence="6 7" key="1">
    <citation type="journal article" date="2015" name="Genome Announc.">
        <title>Expanding the biotechnology potential of lactobacilli through comparative genomics of 213 strains and associated genera.</title>
        <authorList>
            <person name="Sun Z."/>
            <person name="Harris H.M."/>
            <person name="McCann A."/>
            <person name="Guo C."/>
            <person name="Argimon S."/>
            <person name="Zhang W."/>
            <person name="Yang X."/>
            <person name="Jeffery I.B."/>
            <person name="Cooney J.C."/>
            <person name="Kagawa T.F."/>
            <person name="Liu W."/>
            <person name="Song Y."/>
            <person name="Salvetti E."/>
            <person name="Wrobel A."/>
            <person name="Rasinkangas P."/>
            <person name="Parkhill J."/>
            <person name="Rea M.C."/>
            <person name="O'Sullivan O."/>
            <person name="Ritari J."/>
            <person name="Douillard F.P."/>
            <person name="Paul Ross R."/>
            <person name="Yang R."/>
            <person name="Briner A.E."/>
            <person name="Felis G.E."/>
            <person name="de Vos W.M."/>
            <person name="Barrangou R."/>
            <person name="Klaenhammer T.R."/>
            <person name="Caufield P.W."/>
            <person name="Cui Y."/>
            <person name="Zhang H."/>
            <person name="O'Toole P.W."/>
        </authorList>
    </citation>
    <scope>NUCLEOTIDE SEQUENCE [LARGE SCALE GENOMIC DNA]</scope>
    <source>
        <strain evidence="6 7">DSM 20505</strain>
    </source>
</reference>
<comment type="caution">
    <text evidence="6">The sequence shown here is derived from an EMBL/GenBank/DDBJ whole genome shotgun (WGS) entry which is preliminary data.</text>
</comment>
<keyword evidence="3" id="KW-0804">Transcription</keyword>
<keyword evidence="1" id="KW-0805">Transcription regulation</keyword>
<organism evidence="6 7">
    <name type="scientific">Lacticaseibacillus sharpeae JCM 1186 = DSM 20505</name>
    <dbReference type="NCBI Taxonomy" id="1291052"/>
    <lineage>
        <taxon>Bacteria</taxon>
        <taxon>Bacillati</taxon>
        <taxon>Bacillota</taxon>
        <taxon>Bacilli</taxon>
        <taxon>Lactobacillales</taxon>
        <taxon>Lactobacillaceae</taxon>
        <taxon>Lacticaseibacillus</taxon>
    </lineage>
</organism>
<dbReference type="GO" id="GO:0000976">
    <property type="term" value="F:transcription cis-regulatory region binding"/>
    <property type="evidence" value="ECO:0007669"/>
    <property type="project" value="TreeGrafter"/>
</dbReference>